<name>A0ACB8FRS3_9SAUR</name>
<dbReference type="Proteomes" id="UP000827872">
    <property type="component" value="Linkage Group LG06"/>
</dbReference>
<dbReference type="EMBL" id="CM037619">
    <property type="protein sequence ID" value="KAH8008062.1"/>
    <property type="molecule type" value="Genomic_DNA"/>
</dbReference>
<evidence type="ECO:0000313" key="2">
    <source>
        <dbReference type="Proteomes" id="UP000827872"/>
    </source>
</evidence>
<gene>
    <name evidence="1" type="ORF">K3G42_027704</name>
</gene>
<proteinExistence type="predicted"/>
<keyword evidence="2" id="KW-1185">Reference proteome</keyword>
<protein>
    <submittedName>
        <fullName evidence="1">Uncharacterized protein</fullName>
    </submittedName>
</protein>
<sequence>MKEAGLFVVPEVPLDLDTIPKGDSDYGIFSSCDTRVQTRVELLSADEPFSCLNSALRWLRLSWDMWTPPLDLIGAPPFDPTAH</sequence>
<accession>A0ACB8FRS3</accession>
<comment type="caution">
    <text evidence="1">The sequence shown here is derived from an EMBL/GenBank/DDBJ whole genome shotgun (WGS) entry which is preliminary data.</text>
</comment>
<evidence type="ECO:0000313" key="1">
    <source>
        <dbReference type="EMBL" id="KAH8008062.1"/>
    </source>
</evidence>
<organism evidence="1 2">
    <name type="scientific">Sphaerodactylus townsendi</name>
    <dbReference type="NCBI Taxonomy" id="933632"/>
    <lineage>
        <taxon>Eukaryota</taxon>
        <taxon>Metazoa</taxon>
        <taxon>Chordata</taxon>
        <taxon>Craniata</taxon>
        <taxon>Vertebrata</taxon>
        <taxon>Euteleostomi</taxon>
        <taxon>Lepidosauria</taxon>
        <taxon>Squamata</taxon>
        <taxon>Bifurcata</taxon>
        <taxon>Gekkota</taxon>
        <taxon>Sphaerodactylidae</taxon>
        <taxon>Sphaerodactylus</taxon>
    </lineage>
</organism>
<reference evidence="1" key="1">
    <citation type="submission" date="2021-08" db="EMBL/GenBank/DDBJ databases">
        <title>The first chromosome-level gecko genome reveals the dynamic sex chromosomes of Neotropical dwarf geckos (Sphaerodactylidae: Sphaerodactylus).</title>
        <authorList>
            <person name="Pinto B.J."/>
            <person name="Keating S.E."/>
            <person name="Gamble T."/>
        </authorList>
    </citation>
    <scope>NUCLEOTIDE SEQUENCE</scope>
    <source>
        <strain evidence="1">TG3544</strain>
    </source>
</reference>